<organism evidence="4 5">
    <name type="scientific">Hoeflea algicola</name>
    <dbReference type="NCBI Taxonomy" id="2983763"/>
    <lineage>
        <taxon>Bacteria</taxon>
        <taxon>Pseudomonadati</taxon>
        <taxon>Pseudomonadota</taxon>
        <taxon>Alphaproteobacteria</taxon>
        <taxon>Hyphomicrobiales</taxon>
        <taxon>Rhizobiaceae</taxon>
        <taxon>Hoeflea</taxon>
    </lineage>
</organism>
<evidence type="ECO:0000313" key="5">
    <source>
        <dbReference type="Proteomes" id="UP001073227"/>
    </source>
</evidence>
<protein>
    <submittedName>
        <fullName evidence="4">YHS domain-containing protein</fullName>
    </submittedName>
</protein>
<reference evidence="4" key="1">
    <citation type="submission" date="2022-10" db="EMBL/GenBank/DDBJ databases">
        <title>Hoeflea sp. G2-23, isolated from marine algae.</title>
        <authorList>
            <person name="Kristyanto S."/>
            <person name="Kim J.M."/>
            <person name="Jeon C.O."/>
        </authorList>
    </citation>
    <scope>NUCLEOTIDE SEQUENCE</scope>
    <source>
        <strain evidence="4">G2-23</strain>
    </source>
</reference>
<dbReference type="RefSeq" id="WP_267656559.1">
    <property type="nucleotide sequence ID" value="NZ_JAOVZR010000003.1"/>
</dbReference>
<gene>
    <name evidence="4" type="ORF">OEG84_24750</name>
</gene>
<dbReference type="InterPro" id="IPR009078">
    <property type="entry name" value="Ferritin-like_SF"/>
</dbReference>
<dbReference type="InterPro" id="IPR012348">
    <property type="entry name" value="RNR-like"/>
</dbReference>
<evidence type="ECO:0000256" key="1">
    <source>
        <dbReference type="SAM" id="MobiDB-lite"/>
    </source>
</evidence>
<proteinExistence type="predicted"/>
<keyword evidence="2" id="KW-0472">Membrane</keyword>
<dbReference type="InterPro" id="IPR011017">
    <property type="entry name" value="TRASH_dom"/>
</dbReference>
<name>A0ABT3ZGA2_9HYPH</name>
<dbReference type="SUPFAM" id="SSF47240">
    <property type="entry name" value="Ferritin-like"/>
    <property type="match status" value="1"/>
</dbReference>
<dbReference type="Gene3D" id="1.10.620.20">
    <property type="entry name" value="Ribonucleotide Reductase, subunit A"/>
    <property type="match status" value="1"/>
</dbReference>
<accession>A0ABT3ZGA2</accession>
<dbReference type="EMBL" id="JAOVZR010000003">
    <property type="protein sequence ID" value="MCY0150819.1"/>
    <property type="molecule type" value="Genomic_DNA"/>
</dbReference>
<feature type="domain" description="TRASH" evidence="3">
    <location>
        <begin position="56"/>
        <end position="93"/>
    </location>
</feature>
<evidence type="ECO:0000256" key="2">
    <source>
        <dbReference type="SAM" id="Phobius"/>
    </source>
</evidence>
<keyword evidence="2" id="KW-1133">Transmembrane helix</keyword>
<keyword evidence="5" id="KW-1185">Reference proteome</keyword>
<dbReference type="Proteomes" id="UP001073227">
    <property type="component" value="Unassembled WGS sequence"/>
</dbReference>
<dbReference type="InterPro" id="IPR007029">
    <property type="entry name" value="YHS_dom"/>
</dbReference>
<feature type="transmembrane region" description="Helical" evidence="2">
    <location>
        <begin position="6"/>
        <end position="26"/>
    </location>
</feature>
<feature type="region of interest" description="Disordered" evidence="1">
    <location>
        <begin position="29"/>
        <end position="53"/>
    </location>
</feature>
<dbReference type="SMART" id="SM00746">
    <property type="entry name" value="TRASH"/>
    <property type="match status" value="1"/>
</dbReference>
<comment type="caution">
    <text evidence="4">The sequence shown here is derived from an EMBL/GenBank/DDBJ whole genome shotgun (WGS) entry which is preliminary data.</text>
</comment>
<evidence type="ECO:0000313" key="4">
    <source>
        <dbReference type="EMBL" id="MCY0150819.1"/>
    </source>
</evidence>
<dbReference type="Pfam" id="PF04945">
    <property type="entry name" value="YHS"/>
    <property type="match status" value="1"/>
</dbReference>
<sequence>MESIIYFLFWAGLIFIMMRFGCGSHVMGHGKSGASRGEPSGSASDARWTAPETDTDPVCGITVQTRTAKSAVHDGHVYYFCSRECRERFEAAPDSYLAAAVPASLDMREQADR</sequence>
<keyword evidence="2" id="KW-0812">Transmembrane</keyword>
<evidence type="ECO:0000259" key="3">
    <source>
        <dbReference type="SMART" id="SM00746"/>
    </source>
</evidence>